<dbReference type="Proteomes" id="UP000555411">
    <property type="component" value="Unassembled WGS sequence"/>
</dbReference>
<dbReference type="RefSeq" id="WP_185798725.1">
    <property type="nucleotide sequence ID" value="NZ_JACLQD010000005.1"/>
</dbReference>
<dbReference type="Gene3D" id="3.10.450.530">
    <property type="entry name" value="Ribonuclease toxin, BrnT, of type II toxin-antitoxin system"/>
    <property type="match status" value="1"/>
</dbReference>
<dbReference type="EMBL" id="JACLQD010000005">
    <property type="protein sequence ID" value="MBC2837113.1"/>
    <property type="molecule type" value="Genomic_DNA"/>
</dbReference>
<evidence type="ECO:0000313" key="1">
    <source>
        <dbReference type="EMBL" id="MBC2837113.1"/>
    </source>
</evidence>
<reference evidence="1 2" key="1">
    <citation type="journal article" date="2017" name="Int. J. Syst. Evol. Microbiol.">
        <title>Gemmobacter straminiformis sp. nov., isolated from an artificial fountain.</title>
        <authorList>
            <person name="Kang J.Y."/>
            <person name="Kim M.J."/>
            <person name="Chun J."/>
            <person name="Son K.P."/>
            <person name="Jahng K.Y."/>
        </authorList>
    </citation>
    <scope>NUCLEOTIDE SEQUENCE [LARGE SCALE GENOMIC DNA]</scope>
    <source>
        <strain evidence="1 2">CAM-8</strain>
    </source>
</reference>
<dbReference type="InterPro" id="IPR038573">
    <property type="entry name" value="BrnT_sf"/>
</dbReference>
<sequence>MWDWDEAKARANLTKHGLAFAALETFNWSTAQVEPDLRRDYGEERLNAFGLIGDRLHVVTYTMRGPTYRAISLRKANYREYLRWISREP</sequence>
<dbReference type="Pfam" id="PF04365">
    <property type="entry name" value="BrnT_toxin"/>
    <property type="match status" value="1"/>
</dbReference>
<proteinExistence type="predicted"/>
<name>A0A842ICG9_9RHOB</name>
<comment type="caution">
    <text evidence="1">The sequence shown here is derived from an EMBL/GenBank/DDBJ whole genome shotgun (WGS) entry which is preliminary data.</text>
</comment>
<evidence type="ECO:0000313" key="2">
    <source>
        <dbReference type="Proteomes" id="UP000555411"/>
    </source>
</evidence>
<keyword evidence="2" id="KW-1185">Reference proteome</keyword>
<dbReference type="InterPro" id="IPR007460">
    <property type="entry name" value="BrnT_toxin"/>
</dbReference>
<gene>
    <name evidence="1" type="ORF">H7F16_16470</name>
</gene>
<dbReference type="AlphaFoldDB" id="A0A842ICG9"/>
<accession>A0A842ICG9</accession>
<organism evidence="1 2">
    <name type="scientific">Paragemmobacter straminiformis</name>
    <dbReference type="NCBI Taxonomy" id="2045119"/>
    <lineage>
        <taxon>Bacteria</taxon>
        <taxon>Pseudomonadati</taxon>
        <taxon>Pseudomonadota</taxon>
        <taxon>Alphaproteobacteria</taxon>
        <taxon>Rhodobacterales</taxon>
        <taxon>Paracoccaceae</taxon>
        <taxon>Paragemmobacter</taxon>
    </lineage>
</organism>
<protein>
    <submittedName>
        <fullName evidence="1">BrnT family toxin</fullName>
    </submittedName>
</protein>